<dbReference type="STRING" id="526227.Mesil_1244"/>
<evidence type="ECO:0000313" key="2">
    <source>
        <dbReference type="Proteomes" id="UP000001916"/>
    </source>
</evidence>
<dbReference type="Gene3D" id="3.40.50.1240">
    <property type="entry name" value="Phosphoglycerate mutase-like"/>
    <property type="match status" value="1"/>
</dbReference>
<name>D7BDZ0_ALLS1</name>
<dbReference type="InterPro" id="IPR029033">
    <property type="entry name" value="His_PPase_superfam"/>
</dbReference>
<proteinExistence type="predicted"/>
<dbReference type="Proteomes" id="UP000001916">
    <property type="component" value="Chromosome"/>
</dbReference>
<dbReference type="eggNOG" id="COG2062">
    <property type="taxonomic scope" value="Bacteria"/>
</dbReference>
<organism evidence="1 2">
    <name type="scientific">Allomeiothermus silvanus (strain ATCC 700542 / DSM 9946 / NBRC 106475 / NCIMB 13440 / VI-R2)</name>
    <name type="common">Thermus silvanus</name>
    <dbReference type="NCBI Taxonomy" id="526227"/>
    <lineage>
        <taxon>Bacteria</taxon>
        <taxon>Thermotogati</taxon>
        <taxon>Deinococcota</taxon>
        <taxon>Deinococci</taxon>
        <taxon>Thermales</taxon>
        <taxon>Thermaceae</taxon>
        <taxon>Allomeiothermus</taxon>
    </lineage>
</organism>
<dbReference type="OrthoDB" id="194934at2"/>
<dbReference type="CDD" id="cd07067">
    <property type="entry name" value="HP_PGM_like"/>
    <property type="match status" value="1"/>
</dbReference>
<dbReference type="InterPro" id="IPR013078">
    <property type="entry name" value="His_Pase_superF_clade-1"/>
</dbReference>
<dbReference type="SMART" id="SM00855">
    <property type="entry name" value="PGAM"/>
    <property type="match status" value="1"/>
</dbReference>
<evidence type="ECO:0000313" key="1">
    <source>
        <dbReference type="EMBL" id="ADH63141.1"/>
    </source>
</evidence>
<dbReference type="RefSeq" id="WP_013157714.1">
    <property type="nucleotide sequence ID" value="NC_014212.1"/>
</dbReference>
<dbReference type="NCBIfam" id="TIGR00249">
    <property type="entry name" value="sixA"/>
    <property type="match status" value="1"/>
</dbReference>
<dbReference type="GO" id="GO:0005737">
    <property type="term" value="C:cytoplasm"/>
    <property type="evidence" value="ECO:0007669"/>
    <property type="project" value="InterPro"/>
</dbReference>
<dbReference type="GO" id="GO:0101006">
    <property type="term" value="F:protein histidine phosphatase activity"/>
    <property type="evidence" value="ECO:0007669"/>
    <property type="project" value="InterPro"/>
</dbReference>
<dbReference type="AlphaFoldDB" id="D7BDZ0"/>
<gene>
    <name evidence="1" type="ordered locus">Mesil_1244</name>
</gene>
<dbReference type="EMBL" id="CP002042">
    <property type="protein sequence ID" value="ADH63141.1"/>
    <property type="molecule type" value="Genomic_DNA"/>
</dbReference>
<sequence>MQLYLIRHAIAEDTAPEGRKDDARPLSEEGVRRFRQVVKGLDRLEVRFSKLYHSPKLRAVQTADLLMKLVDGESEVMPALAEPPQEILLAALAGFGKEDRVGMVGHEPWLSELCAWLVLGDRQKATAFILKKGGIARLEGEPEPGKMQLLALLPPSVLRAI</sequence>
<reference evidence="1 2" key="1">
    <citation type="journal article" date="2010" name="Stand. Genomic Sci.">
        <title>Complete genome sequence of Meiothermus silvanus type strain (VI-R2).</title>
        <authorList>
            <person name="Sikorski J."/>
            <person name="Tindall B.J."/>
            <person name="Lowry S."/>
            <person name="Lucas S."/>
            <person name="Nolan M."/>
            <person name="Copeland A."/>
            <person name="Glavina Del Rio T."/>
            <person name="Tice H."/>
            <person name="Cheng J.F."/>
            <person name="Han C."/>
            <person name="Pitluck S."/>
            <person name="Liolios K."/>
            <person name="Ivanova N."/>
            <person name="Mavromatis K."/>
            <person name="Mikhailova N."/>
            <person name="Pati A."/>
            <person name="Goodwin L."/>
            <person name="Chen A."/>
            <person name="Palaniappan K."/>
            <person name="Land M."/>
            <person name="Hauser L."/>
            <person name="Chang Y.J."/>
            <person name="Jeffries C.D."/>
            <person name="Rohde M."/>
            <person name="Goker M."/>
            <person name="Woyke T."/>
            <person name="Bristow J."/>
            <person name="Eisen J.A."/>
            <person name="Markowitz V."/>
            <person name="Hugenholtz P."/>
            <person name="Kyrpides N.C."/>
            <person name="Klenk H.P."/>
            <person name="Lapidus A."/>
        </authorList>
    </citation>
    <scope>NUCLEOTIDE SEQUENCE [LARGE SCALE GENOMIC DNA]</scope>
    <source>
        <strain evidence="2">ATCC 700542 / DSM 9946 / VI-R2</strain>
    </source>
</reference>
<dbReference type="KEGG" id="msv:Mesil_1244"/>
<protein>
    <submittedName>
        <fullName evidence="1">Phosphohistidine phosphatase, SixA</fullName>
    </submittedName>
</protein>
<accession>D7BDZ0</accession>
<dbReference type="SUPFAM" id="SSF53254">
    <property type="entry name" value="Phosphoglycerate mutase-like"/>
    <property type="match status" value="1"/>
</dbReference>
<dbReference type="InterPro" id="IPR004449">
    <property type="entry name" value="SixA"/>
</dbReference>
<keyword evidence="2" id="KW-1185">Reference proteome</keyword>
<dbReference type="HOGENOM" id="CLU_084603_3_1_0"/>
<dbReference type="Pfam" id="PF00300">
    <property type="entry name" value="His_Phos_1"/>
    <property type="match status" value="1"/>
</dbReference>